<keyword evidence="8" id="KW-1185">Reference proteome</keyword>
<keyword evidence="6" id="KW-1003">Cell membrane</keyword>
<protein>
    <recommendedName>
        <fullName evidence="6">Probable membrane transporter protein</fullName>
    </recommendedName>
</protein>
<sequence>MVGLIALTGAIKYQLNNKIQWDTAWQFGLPSMLASYTSAGFSVYLTGTQQIILFAIIMLVAALSMFKHKINVVENAGETTFSFKLVLAGLAVGAISGLVGVGGGFLIIPALLAFTSISMTNAVATSLVIITLQSLTGFINYYALAEAQNLIFDWKIIAIVAGVGSLSSLLGERVSTKFSQQKLKRIFAVFLLIMSLFILIKSNISFLLQ</sequence>
<dbReference type="EMBL" id="JAKKSL010000001">
    <property type="protein sequence ID" value="MCI2282784.1"/>
    <property type="molecule type" value="Genomic_DNA"/>
</dbReference>
<evidence type="ECO:0000256" key="5">
    <source>
        <dbReference type="ARBA" id="ARBA00023136"/>
    </source>
</evidence>
<comment type="similarity">
    <text evidence="2 6">Belongs to the 4-toluene sulfonate uptake permease (TSUP) (TC 2.A.102) family.</text>
</comment>
<dbReference type="Pfam" id="PF01925">
    <property type="entry name" value="TauE"/>
    <property type="match status" value="1"/>
</dbReference>
<feature type="transmembrane region" description="Helical" evidence="6">
    <location>
        <begin position="41"/>
        <end position="66"/>
    </location>
</feature>
<comment type="caution">
    <text evidence="7">The sequence shown here is derived from an EMBL/GenBank/DDBJ whole genome shotgun (WGS) entry which is preliminary data.</text>
</comment>
<keyword evidence="4 6" id="KW-1133">Transmembrane helix</keyword>
<evidence type="ECO:0000256" key="4">
    <source>
        <dbReference type="ARBA" id="ARBA00022989"/>
    </source>
</evidence>
<dbReference type="PANTHER" id="PTHR43701">
    <property type="entry name" value="MEMBRANE TRANSPORTER PROTEIN MJ0441-RELATED"/>
    <property type="match status" value="1"/>
</dbReference>
<evidence type="ECO:0000313" key="7">
    <source>
        <dbReference type="EMBL" id="MCI2282784.1"/>
    </source>
</evidence>
<name>A0ABS9WXU3_9GAMM</name>
<evidence type="ECO:0000256" key="1">
    <source>
        <dbReference type="ARBA" id="ARBA00004141"/>
    </source>
</evidence>
<evidence type="ECO:0000313" key="8">
    <source>
        <dbReference type="Proteomes" id="UP001139646"/>
    </source>
</evidence>
<dbReference type="PANTHER" id="PTHR43701:SF2">
    <property type="entry name" value="MEMBRANE TRANSPORTER PROTEIN YJNA-RELATED"/>
    <property type="match status" value="1"/>
</dbReference>
<dbReference type="Proteomes" id="UP001139646">
    <property type="component" value="Unassembled WGS sequence"/>
</dbReference>
<proteinExistence type="inferred from homology"/>
<feature type="transmembrane region" description="Helical" evidence="6">
    <location>
        <begin position="86"/>
        <end position="114"/>
    </location>
</feature>
<feature type="transmembrane region" description="Helical" evidence="6">
    <location>
        <begin position="156"/>
        <end position="174"/>
    </location>
</feature>
<dbReference type="InterPro" id="IPR051598">
    <property type="entry name" value="TSUP/Inactive_protease-like"/>
</dbReference>
<reference evidence="7" key="1">
    <citation type="submission" date="2022-01" db="EMBL/GenBank/DDBJ databases">
        <title>Colwellia maritima, isolated from seawater.</title>
        <authorList>
            <person name="Kristyanto S."/>
            <person name="Jung J."/>
            <person name="Jeon C.O."/>
        </authorList>
    </citation>
    <scope>NUCLEOTIDE SEQUENCE</scope>
    <source>
        <strain evidence="7">MSW7</strain>
    </source>
</reference>
<keyword evidence="5 6" id="KW-0472">Membrane</keyword>
<dbReference type="InterPro" id="IPR002781">
    <property type="entry name" value="TM_pro_TauE-like"/>
</dbReference>
<organism evidence="7 8">
    <name type="scientific">Colwellia maritima</name>
    <dbReference type="NCBI Taxonomy" id="2912588"/>
    <lineage>
        <taxon>Bacteria</taxon>
        <taxon>Pseudomonadati</taxon>
        <taxon>Pseudomonadota</taxon>
        <taxon>Gammaproteobacteria</taxon>
        <taxon>Alteromonadales</taxon>
        <taxon>Colwelliaceae</taxon>
        <taxon>Colwellia</taxon>
    </lineage>
</organism>
<feature type="transmembrane region" description="Helical" evidence="6">
    <location>
        <begin position="121"/>
        <end position="144"/>
    </location>
</feature>
<evidence type="ECO:0000256" key="6">
    <source>
        <dbReference type="RuleBase" id="RU363041"/>
    </source>
</evidence>
<keyword evidence="3 6" id="KW-0812">Transmembrane</keyword>
<feature type="transmembrane region" description="Helical" evidence="6">
    <location>
        <begin position="186"/>
        <end position="208"/>
    </location>
</feature>
<accession>A0ABS9WXU3</accession>
<evidence type="ECO:0000256" key="3">
    <source>
        <dbReference type="ARBA" id="ARBA00022692"/>
    </source>
</evidence>
<evidence type="ECO:0000256" key="2">
    <source>
        <dbReference type="ARBA" id="ARBA00009142"/>
    </source>
</evidence>
<gene>
    <name evidence="7" type="ORF">L3081_04390</name>
</gene>
<comment type="subcellular location">
    <subcellularLocation>
        <location evidence="6">Cell membrane</location>
        <topology evidence="6">Multi-pass membrane protein</topology>
    </subcellularLocation>
    <subcellularLocation>
        <location evidence="1">Membrane</location>
        <topology evidence="1">Multi-pass membrane protein</topology>
    </subcellularLocation>
</comment>
<dbReference type="RefSeq" id="WP_242285544.1">
    <property type="nucleotide sequence ID" value="NZ_JAKKSL010000001.1"/>
</dbReference>